<evidence type="ECO:0000313" key="4">
    <source>
        <dbReference type="Proteomes" id="UP000325030"/>
    </source>
</evidence>
<gene>
    <name evidence="1" type="ORF">IC006_1262</name>
    <name evidence="2" type="ORF">IC007_1237</name>
</gene>
<accession>A0A510DUX3</accession>
<dbReference type="GeneID" id="41717580"/>
<evidence type="ECO:0000313" key="3">
    <source>
        <dbReference type="Proteomes" id="UP000322983"/>
    </source>
</evidence>
<dbReference type="EMBL" id="AP018930">
    <property type="protein sequence ID" value="BBG26719.1"/>
    <property type="molecule type" value="Genomic_DNA"/>
</dbReference>
<dbReference type="Proteomes" id="UP000322983">
    <property type="component" value="Chromosome"/>
</dbReference>
<sequence length="186" mass="20809">MVDGITINVRDPKLYHALLMELKSKGYRVVNDGNIVLTDGDDKGFEATVKVRSEDDILPAIGKVAVLSRRKEKFNELLIGVDTNPPYNTVAIVGDGELIDYYVRIDIESLCTLFAKVISAYPHKRYLIGIGTGNVFGHEVLSFTREFFPDAKKVNEFKSSSRNHFNNIKDADLRAAFAIAIRASRE</sequence>
<dbReference type="STRING" id="1294262.GCA_001316085_01226"/>
<dbReference type="EMBL" id="AP018929">
    <property type="protein sequence ID" value="BBG23964.1"/>
    <property type="molecule type" value="Genomic_DNA"/>
</dbReference>
<dbReference type="OrthoDB" id="34658at2157"/>
<reference evidence="4" key="1">
    <citation type="submission" date="2018-09" db="EMBL/GenBank/DDBJ databases">
        <title>Complete Genome Sequencing of Sulfolobus sp. JCM 16834.</title>
        <authorList>
            <person name="Kato S."/>
            <person name="Itoh T."/>
            <person name="Ohkuma M."/>
        </authorList>
    </citation>
    <scope>NUCLEOTIDE SEQUENCE [LARGE SCALE GENOMIC DNA]</scope>
    <source>
        <strain evidence="4">IC-007</strain>
    </source>
</reference>
<accession>A0A510E2L0</accession>
<dbReference type="KEGG" id="step:IC006_1262"/>
<dbReference type="RefSeq" id="WP_149528475.1">
    <property type="nucleotide sequence ID" value="NZ_AP018929.1"/>
</dbReference>
<name>A0A510DUX3_9CREN</name>
<dbReference type="AlphaFoldDB" id="A0A510DUX3"/>
<protein>
    <submittedName>
        <fullName evidence="1">Uncharacterized protein</fullName>
    </submittedName>
</protein>
<dbReference type="Proteomes" id="UP000325030">
    <property type="component" value="Chromosome"/>
</dbReference>
<evidence type="ECO:0000313" key="1">
    <source>
        <dbReference type="EMBL" id="BBG23964.1"/>
    </source>
</evidence>
<proteinExistence type="predicted"/>
<organism evidence="1 3">
    <name type="scientific">Sulfuracidifex tepidarius</name>
    <dbReference type="NCBI Taxonomy" id="1294262"/>
    <lineage>
        <taxon>Archaea</taxon>
        <taxon>Thermoproteota</taxon>
        <taxon>Thermoprotei</taxon>
        <taxon>Sulfolobales</taxon>
        <taxon>Sulfolobaceae</taxon>
        <taxon>Sulfuracidifex</taxon>
    </lineage>
</organism>
<evidence type="ECO:0000313" key="2">
    <source>
        <dbReference type="EMBL" id="BBG26719.1"/>
    </source>
</evidence>
<reference evidence="1 3" key="2">
    <citation type="journal article" date="2020" name="Int. J. Syst. Evol. Microbiol.">
        <title>Sulfuracidifex tepidarius gen. nov., sp. nov. and transfer of Sulfolobus metallicus Huber and Stetter 1992 to the genus Sulfuracidifex as Sulfuracidifex metallicus comb. nov.</title>
        <authorList>
            <person name="Itoh T."/>
            <person name="Miura T."/>
            <person name="Sakai H.D."/>
            <person name="Kato S."/>
            <person name="Ohkuma M."/>
            <person name="Takashina T."/>
        </authorList>
    </citation>
    <scope>NUCLEOTIDE SEQUENCE [LARGE SCALE GENOMIC DNA]</scope>
    <source>
        <strain evidence="1 3">IC-006</strain>
        <strain evidence="2">IC-007</strain>
    </source>
</reference>
<keyword evidence="3" id="KW-1185">Reference proteome</keyword>